<dbReference type="EMBL" id="BARU01000718">
    <property type="protein sequence ID" value="GAH24136.1"/>
    <property type="molecule type" value="Genomic_DNA"/>
</dbReference>
<comment type="caution">
    <text evidence="1">The sequence shown here is derived from an EMBL/GenBank/DDBJ whole genome shotgun (WGS) entry which is preliminary data.</text>
</comment>
<name>X1DSY1_9ZZZZ</name>
<proteinExistence type="predicted"/>
<evidence type="ECO:0000313" key="1">
    <source>
        <dbReference type="EMBL" id="GAH24136.1"/>
    </source>
</evidence>
<dbReference type="AlphaFoldDB" id="X1DSY1"/>
<reference evidence="1" key="1">
    <citation type="journal article" date="2014" name="Front. Microbiol.">
        <title>High frequency of phylogenetically diverse reductive dehalogenase-homologous genes in deep subseafloor sedimentary metagenomes.</title>
        <authorList>
            <person name="Kawai M."/>
            <person name="Futagami T."/>
            <person name="Toyoda A."/>
            <person name="Takaki Y."/>
            <person name="Nishi S."/>
            <person name="Hori S."/>
            <person name="Arai W."/>
            <person name="Tsubouchi T."/>
            <person name="Morono Y."/>
            <person name="Uchiyama I."/>
            <person name="Ito T."/>
            <person name="Fujiyama A."/>
            <person name="Inagaki F."/>
            <person name="Takami H."/>
        </authorList>
    </citation>
    <scope>NUCLEOTIDE SEQUENCE</scope>
    <source>
        <strain evidence="1">Expedition CK06-06</strain>
    </source>
</reference>
<protein>
    <submittedName>
        <fullName evidence="1">Uncharacterized protein</fullName>
    </submittedName>
</protein>
<organism evidence="1">
    <name type="scientific">marine sediment metagenome</name>
    <dbReference type="NCBI Taxonomy" id="412755"/>
    <lineage>
        <taxon>unclassified sequences</taxon>
        <taxon>metagenomes</taxon>
        <taxon>ecological metagenomes</taxon>
    </lineage>
</organism>
<gene>
    <name evidence="1" type="ORF">S03H2_02210</name>
</gene>
<accession>X1DSY1</accession>
<sequence length="83" mass="9663">MKDIDANEAMAMDALFNPPRWVTGAMLTRQGEIQQIYDRFPNVWSWVDMTVANLPEVPDLILSFVYFKLLKLLSEANESQLEW</sequence>